<accession>A0ACC2M328</accession>
<keyword evidence="2" id="KW-1185">Reference proteome</keyword>
<proteinExistence type="predicted"/>
<sequence length="145" mass="15991">MEEGNETVTFRMVSGDEEERKKVEKAEVKAHNPDKLRYIAKKMVDKGVMRLERHPVDGLPLGRGPPKMGHGGKHTWEGPRDLAESELTAPPAIDERDPNYVDEEEDGEAEDEEASGVVVGEVEVAKAAEAKEGVSRVEVRPPLLP</sequence>
<comment type="caution">
    <text evidence="1">The sequence shown here is derived from an EMBL/GenBank/DDBJ whole genome shotgun (WGS) entry which is preliminary data.</text>
</comment>
<organism evidence="1 2">
    <name type="scientific">Persea americana</name>
    <name type="common">Avocado</name>
    <dbReference type="NCBI Taxonomy" id="3435"/>
    <lineage>
        <taxon>Eukaryota</taxon>
        <taxon>Viridiplantae</taxon>
        <taxon>Streptophyta</taxon>
        <taxon>Embryophyta</taxon>
        <taxon>Tracheophyta</taxon>
        <taxon>Spermatophyta</taxon>
        <taxon>Magnoliopsida</taxon>
        <taxon>Magnoliidae</taxon>
        <taxon>Laurales</taxon>
        <taxon>Lauraceae</taxon>
        <taxon>Persea</taxon>
    </lineage>
</organism>
<gene>
    <name evidence="1" type="ORF">MRB53_016754</name>
</gene>
<dbReference type="Proteomes" id="UP001234297">
    <property type="component" value="Chromosome 5"/>
</dbReference>
<protein>
    <submittedName>
        <fullName evidence="1">Uncharacterized protein</fullName>
    </submittedName>
</protein>
<reference evidence="1 2" key="1">
    <citation type="journal article" date="2022" name="Hortic Res">
        <title>A haplotype resolved chromosomal level avocado genome allows analysis of novel avocado genes.</title>
        <authorList>
            <person name="Nath O."/>
            <person name="Fletcher S.J."/>
            <person name="Hayward A."/>
            <person name="Shaw L.M."/>
            <person name="Masouleh A.K."/>
            <person name="Furtado A."/>
            <person name="Henry R.J."/>
            <person name="Mitter N."/>
        </authorList>
    </citation>
    <scope>NUCLEOTIDE SEQUENCE [LARGE SCALE GENOMIC DNA]</scope>
    <source>
        <strain evidence="2">cv. Hass</strain>
    </source>
</reference>
<dbReference type="EMBL" id="CM056813">
    <property type="protein sequence ID" value="KAJ8640060.1"/>
    <property type="molecule type" value="Genomic_DNA"/>
</dbReference>
<name>A0ACC2M328_PERAE</name>
<evidence type="ECO:0000313" key="1">
    <source>
        <dbReference type="EMBL" id="KAJ8640060.1"/>
    </source>
</evidence>
<evidence type="ECO:0000313" key="2">
    <source>
        <dbReference type="Proteomes" id="UP001234297"/>
    </source>
</evidence>